<keyword evidence="2" id="KW-0418">Kinase</keyword>
<dbReference type="Gramene" id="KVI01377">
    <property type="protein sequence ID" value="KVI01377"/>
    <property type="gene ID" value="Ccrd_020354"/>
</dbReference>
<sequence length="190" mass="20798">MVVASGANSFAKEMTIRKRIGNIFNKRVEDFSSLREYNDYLEEVEDMIVNLVEGMDVPAIEAKIAHYQKENAEQIMNAQARKAEEYAAALAASKGQAAQTDVDMTTGTSSQFGVTTSDGHYVPAVAGGTIPQPRPTQPLPVGSGDDLHAYHMDDEEMMRLKAERGGKAGGWSLELSRKRALEEAFGSIWI</sequence>
<dbReference type="Proteomes" id="UP000243975">
    <property type="component" value="Unassembled WGS sequence"/>
</dbReference>
<dbReference type="Pfam" id="PF06391">
    <property type="entry name" value="MAT1"/>
    <property type="match status" value="1"/>
</dbReference>
<dbReference type="EMBL" id="LEKV01003110">
    <property type="protein sequence ID" value="KVI01377.1"/>
    <property type="molecule type" value="Genomic_DNA"/>
</dbReference>
<gene>
    <name evidence="2" type="ORF">Ccrd_020354</name>
</gene>
<feature type="domain" description="MAT1 centre" evidence="1">
    <location>
        <begin position="12"/>
        <end position="94"/>
    </location>
</feature>
<dbReference type="OMA" id="DMLGGEY"/>
<dbReference type="AlphaFoldDB" id="A0A103Y2M0"/>
<name>A0A103Y2M0_CYNCS</name>
<dbReference type="STRING" id="59895.A0A103Y2M0"/>
<keyword evidence="3" id="KW-1185">Reference proteome</keyword>
<dbReference type="GO" id="GO:0006357">
    <property type="term" value="P:regulation of transcription by RNA polymerase II"/>
    <property type="evidence" value="ECO:0007669"/>
    <property type="project" value="TreeGrafter"/>
</dbReference>
<dbReference type="PANTHER" id="PTHR12683:SF13">
    <property type="entry name" value="CDK-ACTIVATING KINASE ASSEMBLY FACTOR MAT1"/>
    <property type="match status" value="1"/>
</dbReference>
<keyword evidence="2" id="KW-0808">Transferase</keyword>
<dbReference type="OrthoDB" id="5963at2759"/>
<dbReference type="GO" id="GO:0005675">
    <property type="term" value="C:transcription factor TFIIH holo complex"/>
    <property type="evidence" value="ECO:0007669"/>
    <property type="project" value="TreeGrafter"/>
</dbReference>
<dbReference type="GO" id="GO:0016301">
    <property type="term" value="F:kinase activity"/>
    <property type="evidence" value="ECO:0007669"/>
    <property type="project" value="UniProtKB-KW"/>
</dbReference>
<dbReference type="PANTHER" id="PTHR12683">
    <property type="entry name" value="CDK-ACTIVATING KINASE ASSEMBLY FACTOR MAT1"/>
    <property type="match status" value="1"/>
</dbReference>
<comment type="caution">
    <text evidence="2">The sequence shown here is derived from an EMBL/GenBank/DDBJ whole genome shotgun (WGS) entry which is preliminary data.</text>
</comment>
<reference evidence="2 3" key="1">
    <citation type="journal article" date="2016" name="Sci. Rep.">
        <title>The genome sequence of the outbreeding globe artichoke constructed de novo incorporating a phase-aware low-pass sequencing strategy of F1 progeny.</title>
        <authorList>
            <person name="Scaglione D."/>
            <person name="Reyes-Chin-Wo S."/>
            <person name="Acquadro A."/>
            <person name="Froenicke L."/>
            <person name="Portis E."/>
            <person name="Beitel C."/>
            <person name="Tirone M."/>
            <person name="Mauro R."/>
            <person name="Lo Monaco A."/>
            <person name="Mauromicale G."/>
            <person name="Faccioli P."/>
            <person name="Cattivelli L."/>
            <person name="Rieseberg L."/>
            <person name="Michelmore R."/>
            <person name="Lanteri S."/>
        </authorList>
    </citation>
    <scope>NUCLEOTIDE SEQUENCE [LARGE SCALE GENOMIC DNA]</scope>
    <source>
        <strain evidence="2">2C</strain>
    </source>
</reference>
<dbReference type="GO" id="GO:0006281">
    <property type="term" value="P:DNA repair"/>
    <property type="evidence" value="ECO:0007669"/>
    <property type="project" value="TreeGrafter"/>
</dbReference>
<evidence type="ECO:0000259" key="1">
    <source>
        <dbReference type="Pfam" id="PF06391"/>
    </source>
</evidence>
<evidence type="ECO:0000313" key="3">
    <source>
        <dbReference type="Proteomes" id="UP000243975"/>
    </source>
</evidence>
<proteinExistence type="predicted"/>
<evidence type="ECO:0000313" key="2">
    <source>
        <dbReference type="EMBL" id="KVI01377.1"/>
    </source>
</evidence>
<dbReference type="InterPro" id="IPR015877">
    <property type="entry name" value="MAT1_centre"/>
</dbReference>
<protein>
    <submittedName>
        <fullName evidence="2">Cdk-activating kinase assembly factor MAT1, centre</fullName>
    </submittedName>
</protein>
<organism evidence="2 3">
    <name type="scientific">Cynara cardunculus var. scolymus</name>
    <name type="common">Globe artichoke</name>
    <name type="synonym">Cynara scolymus</name>
    <dbReference type="NCBI Taxonomy" id="59895"/>
    <lineage>
        <taxon>Eukaryota</taxon>
        <taxon>Viridiplantae</taxon>
        <taxon>Streptophyta</taxon>
        <taxon>Embryophyta</taxon>
        <taxon>Tracheophyta</taxon>
        <taxon>Spermatophyta</taxon>
        <taxon>Magnoliopsida</taxon>
        <taxon>eudicotyledons</taxon>
        <taxon>Gunneridae</taxon>
        <taxon>Pentapetalae</taxon>
        <taxon>asterids</taxon>
        <taxon>campanulids</taxon>
        <taxon>Asterales</taxon>
        <taxon>Asteraceae</taxon>
        <taxon>Carduoideae</taxon>
        <taxon>Cardueae</taxon>
        <taxon>Carduinae</taxon>
        <taxon>Cynara</taxon>
    </lineage>
</organism>
<accession>A0A103Y2M0</accession>